<protein>
    <submittedName>
        <fullName evidence="2">Uncharacterized protein</fullName>
    </submittedName>
</protein>
<feature type="region of interest" description="Disordered" evidence="1">
    <location>
        <begin position="401"/>
        <end position="466"/>
    </location>
</feature>
<evidence type="ECO:0000256" key="1">
    <source>
        <dbReference type="SAM" id="MobiDB-lite"/>
    </source>
</evidence>
<accession>A0A9P6BB62</accession>
<feature type="region of interest" description="Disordered" evidence="1">
    <location>
        <begin position="354"/>
        <end position="381"/>
    </location>
</feature>
<comment type="caution">
    <text evidence="2">The sequence shown here is derived from an EMBL/GenBank/DDBJ whole genome shotgun (WGS) entry which is preliminary data.</text>
</comment>
<name>A0A9P6BB62_9AGAM</name>
<feature type="compositionally biased region" description="Basic and acidic residues" evidence="1">
    <location>
        <begin position="406"/>
        <end position="431"/>
    </location>
</feature>
<sequence length="524" mass="55084">MSRIDDVSRPVPATVQSKAPGGRRSFSSFRSSIPSSLSLPQLSLQHRPSLSVHPGRQSGSDDDGSFITGHSEFNLPSAQSSNASSNTLPTNIRSLRSRFSFGSSSPSLSNPKTSSGTLMSKFSLGPSRSGKPKVTSYPGSNDAMEAGETSDMVLTIDALSLSPQHSDPSPEPTLSEGLSGPSSNLYPSLGRGLPRTSSPLVSIRPTSSLALPPPDTQFPSSQSHSESDTLADSGLLSPKPTPRITSRRVSGSVGISYSRISEHTEPDTSLEVSKVTPIFRNQGKSSIGLDTNPGDASEDSTFGQELNSEDQVSKALVDIASSESLTNLNIPPIPKSGSILSLDRTLDQTLPDASPLVASDAVPGNGNEISATPDEREGGSILVTSSESSDHHMDADLATILSPHQYDSRGTREPDRQDDPARSAGSARRDLTMVLSSTPAKKNTARRNSKAFTLGSGGSNVSPLSAEHSPIRNGDIDGEQATCCICFYSGSVPFFSITFSHLPSQTSAIYQQTSRAPKRSAPSS</sequence>
<dbReference type="AlphaFoldDB" id="A0A9P6BB62"/>
<feature type="region of interest" description="Disordered" evidence="1">
    <location>
        <begin position="282"/>
        <end position="307"/>
    </location>
</feature>
<reference evidence="2" key="1">
    <citation type="journal article" date="2020" name="Nat. Commun.">
        <title>Large-scale genome sequencing of mycorrhizal fungi provides insights into the early evolution of symbiotic traits.</title>
        <authorList>
            <person name="Miyauchi S."/>
            <person name="Kiss E."/>
            <person name="Kuo A."/>
            <person name="Drula E."/>
            <person name="Kohler A."/>
            <person name="Sanchez-Garcia M."/>
            <person name="Morin E."/>
            <person name="Andreopoulos B."/>
            <person name="Barry K.W."/>
            <person name="Bonito G."/>
            <person name="Buee M."/>
            <person name="Carver A."/>
            <person name="Chen C."/>
            <person name="Cichocki N."/>
            <person name="Clum A."/>
            <person name="Culley D."/>
            <person name="Crous P.W."/>
            <person name="Fauchery L."/>
            <person name="Girlanda M."/>
            <person name="Hayes R.D."/>
            <person name="Keri Z."/>
            <person name="LaButti K."/>
            <person name="Lipzen A."/>
            <person name="Lombard V."/>
            <person name="Magnuson J."/>
            <person name="Maillard F."/>
            <person name="Murat C."/>
            <person name="Nolan M."/>
            <person name="Ohm R.A."/>
            <person name="Pangilinan J."/>
            <person name="Pereira M.F."/>
            <person name="Perotto S."/>
            <person name="Peter M."/>
            <person name="Pfister S."/>
            <person name="Riley R."/>
            <person name="Sitrit Y."/>
            <person name="Stielow J.B."/>
            <person name="Szollosi G."/>
            <person name="Zifcakova L."/>
            <person name="Stursova M."/>
            <person name="Spatafora J.W."/>
            <person name="Tedersoo L."/>
            <person name="Vaario L.M."/>
            <person name="Yamada A."/>
            <person name="Yan M."/>
            <person name="Wang P."/>
            <person name="Xu J."/>
            <person name="Bruns T."/>
            <person name="Baldrian P."/>
            <person name="Vilgalys R."/>
            <person name="Dunand C."/>
            <person name="Henrissat B."/>
            <person name="Grigoriev I.V."/>
            <person name="Hibbett D."/>
            <person name="Nagy L.G."/>
            <person name="Martin F.M."/>
        </authorList>
    </citation>
    <scope>NUCLEOTIDE SEQUENCE</scope>
    <source>
        <strain evidence="2">UP504</strain>
    </source>
</reference>
<feature type="compositionally biased region" description="Polar residues" evidence="1">
    <location>
        <begin position="217"/>
        <end position="230"/>
    </location>
</feature>
<evidence type="ECO:0000313" key="3">
    <source>
        <dbReference type="Proteomes" id="UP000886523"/>
    </source>
</evidence>
<organism evidence="2 3">
    <name type="scientific">Hydnum rufescens UP504</name>
    <dbReference type="NCBI Taxonomy" id="1448309"/>
    <lineage>
        <taxon>Eukaryota</taxon>
        <taxon>Fungi</taxon>
        <taxon>Dikarya</taxon>
        <taxon>Basidiomycota</taxon>
        <taxon>Agaricomycotina</taxon>
        <taxon>Agaricomycetes</taxon>
        <taxon>Cantharellales</taxon>
        <taxon>Hydnaceae</taxon>
        <taxon>Hydnum</taxon>
    </lineage>
</organism>
<dbReference type="Proteomes" id="UP000886523">
    <property type="component" value="Unassembled WGS sequence"/>
</dbReference>
<feature type="compositionally biased region" description="Polar residues" evidence="1">
    <location>
        <begin position="195"/>
        <end position="209"/>
    </location>
</feature>
<feature type="compositionally biased region" description="Polar residues" evidence="1">
    <location>
        <begin position="74"/>
        <end position="93"/>
    </location>
</feature>
<keyword evidence="3" id="KW-1185">Reference proteome</keyword>
<gene>
    <name evidence="2" type="ORF">BS47DRAFT_413051</name>
</gene>
<evidence type="ECO:0000313" key="2">
    <source>
        <dbReference type="EMBL" id="KAF9520892.1"/>
    </source>
</evidence>
<feature type="region of interest" description="Disordered" evidence="1">
    <location>
        <begin position="1"/>
        <end position="145"/>
    </location>
</feature>
<feature type="compositionally biased region" description="Low complexity" evidence="1">
    <location>
        <begin position="20"/>
        <end position="51"/>
    </location>
</feature>
<feature type="region of interest" description="Disordered" evidence="1">
    <location>
        <begin position="161"/>
        <end position="252"/>
    </location>
</feature>
<proteinExistence type="predicted"/>
<feature type="compositionally biased region" description="Low complexity" evidence="1">
    <location>
        <begin position="97"/>
        <end position="116"/>
    </location>
</feature>
<dbReference type="EMBL" id="MU128910">
    <property type="protein sequence ID" value="KAF9520892.1"/>
    <property type="molecule type" value="Genomic_DNA"/>
</dbReference>
<feature type="compositionally biased region" description="Polar residues" evidence="1">
    <location>
        <begin position="243"/>
        <end position="252"/>
    </location>
</feature>